<dbReference type="EMBL" id="BPLR01018402">
    <property type="protein sequence ID" value="GIY99264.1"/>
    <property type="molecule type" value="Genomic_DNA"/>
</dbReference>
<evidence type="ECO:0000313" key="2">
    <source>
        <dbReference type="EMBL" id="GIY99264.1"/>
    </source>
</evidence>
<keyword evidence="3" id="KW-1185">Reference proteome</keyword>
<evidence type="ECO:0000256" key="1">
    <source>
        <dbReference type="SAM" id="MobiDB-lite"/>
    </source>
</evidence>
<accession>A0AAV4XWZ5</accession>
<reference evidence="2 3" key="1">
    <citation type="submission" date="2021-06" db="EMBL/GenBank/DDBJ databases">
        <title>Caerostris extrusa draft genome.</title>
        <authorList>
            <person name="Kono N."/>
            <person name="Arakawa K."/>
        </authorList>
    </citation>
    <scope>NUCLEOTIDE SEQUENCE [LARGE SCALE GENOMIC DNA]</scope>
</reference>
<protein>
    <submittedName>
        <fullName evidence="2">Uncharacterized protein</fullName>
    </submittedName>
</protein>
<feature type="compositionally biased region" description="Basic residues" evidence="1">
    <location>
        <begin position="33"/>
        <end position="53"/>
    </location>
</feature>
<proteinExistence type="predicted"/>
<evidence type="ECO:0000313" key="3">
    <source>
        <dbReference type="Proteomes" id="UP001054945"/>
    </source>
</evidence>
<name>A0AAV4XWZ5_CAEEX</name>
<feature type="region of interest" description="Disordered" evidence="1">
    <location>
        <begin position="25"/>
        <end position="111"/>
    </location>
</feature>
<feature type="compositionally biased region" description="Low complexity" evidence="1">
    <location>
        <begin position="54"/>
        <end position="93"/>
    </location>
</feature>
<gene>
    <name evidence="2" type="ORF">CEXT_568331</name>
</gene>
<dbReference type="Proteomes" id="UP001054945">
    <property type="component" value="Unassembled WGS sequence"/>
</dbReference>
<comment type="caution">
    <text evidence="2">The sequence shown here is derived from an EMBL/GenBank/DDBJ whole genome shotgun (WGS) entry which is preliminary data.</text>
</comment>
<organism evidence="2 3">
    <name type="scientific">Caerostris extrusa</name>
    <name type="common">Bark spider</name>
    <name type="synonym">Caerostris bankana</name>
    <dbReference type="NCBI Taxonomy" id="172846"/>
    <lineage>
        <taxon>Eukaryota</taxon>
        <taxon>Metazoa</taxon>
        <taxon>Ecdysozoa</taxon>
        <taxon>Arthropoda</taxon>
        <taxon>Chelicerata</taxon>
        <taxon>Arachnida</taxon>
        <taxon>Araneae</taxon>
        <taxon>Araneomorphae</taxon>
        <taxon>Entelegynae</taxon>
        <taxon>Araneoidea</taxon>
        <taxon>Araneidae</taxon>
        <taxon>Caerostris</taxon>
    </lineage>
</organism>
<dbReference type="AlphaFoldDB" id="A0AAV4XWZ5"/>
<sequence length="153" mass="17240">MSSLENTCDERYGFARIVEIPKRKRACAANTSQKRRKINRKVKRRPSPTKKKTVAVAKTPQSPTSSATSSPRSFSKANFFQQIQGTRQQQVSQKLASRLPPGPKVQAPTAKKISPSRRFVLVYAKEWEQLKPGQAQKTSRKECVPCKGGVIRW</sequence>